<name>K1LCF2_CECL9</name>
<evidence type="ECO:0000313" key="1">
    <source>
        <dbReference type="EMBL" id="EKB49902.1"/>
    </source>
</evidence>
<dbReference type="OrthoDB" id="655382at2"/>
<dbReference type="Proteomes" id="UP000004478">
    <property type="component" value="Unassembled WGS sequence"/>
</dbReference>
<organism evidence="1 2">
    <name type="scientific">Cecembia lonarensis (strain CCUG 58316 / KCTC 22772 / LW9)</name>
    <dbReference type="NCBI Taxonomy" id="1225176"/>
    <lineage>
        <taxon>Bacteria</taxon>
        <taxon>Pseudomonadati</taxon>
        <taxon>Bacteroidota</taxon>
        <taxon>Cytophagia</taxon>
        <taxon>Cytophagales</taxon>
        <taxon>Cyclobacteriaceae</taxon>
        <taxon>Cecembia</taxon>
    </lineage>
</organism>
<accession>K1LCF2</accession>
<proteinExistence type="predicted"/>
<dbReference type="AlphaFoldDB" id="K1LCF2"/>
<comment type="caution">
    <text evidence="1">The sequence shown here is derived from an EMBL/GenBank/DDBJ whole genome shotgun (WGS) entry which is preliminary data.</text>
</comment>
<protein>
    <submittedName>
        <fullName evidence="1">Uncharacterized protein</fullName>
    </submittedName>
</protein>
<keyword evidence="2" id="KW-1185">Reference proteome</keyword>
<gene>
    <name evidence="1" type="ORF">B879_01455</name>
</gene>
<reference evidence="1 2" key="1">
    <citation type="journal article" date="2012" name="J. Bacteriol.">
        <title>Draft Genome Sequence of Cecembia lonarensis Strain LW9T, Isolated from Lonar Lake, a Haloalkaline Lake in India.</title>
        <authorList>
            <person name="Shivaji S."/>
            <person name="Ara S."/>
            <person name="Singh A."/>
            <person name="Pinnaka A.K."/>
        </authorList>
    </citation>
    <scope>NUCLEOTIDE SEQUENCE [LARGE SCALE GENOMIC DNA]</scope>
    <source>
        <strain evidence="1 2">LW9</strain>
    </source>
</reference>
<evidence type="ECO:0000313" key="2">
    <source>
        <dbReference type="Proteomes" id="UP000004478"/>
    </source>
</evidence>
<sequence>MKAPVLVFFLVFSPYINEVFSQNGNGLEITYRKNITLDQEVISGGYFVDPPKEYEGHPYFITRNFESSEITINGLNYKGVPLLYNIWEDQVLTFHPIHKQKILIRSDKINAFTLQLDTSVSFVRLEDNPSYSHHGSGIYESLGDGPARLLIKHRKLTRSKREVSIFSKEFYEEQDYFLKKNGEILKVANRKQAIDFLALEKKAVKRLSRASNLYFRTDKKDYLSLLVELYNQAQDEKK</sequence>
<dbReference type="EMBL" id="AMGM01000016">
    <property type="protein sequence ID" value="EKB49902.1"/>
    <property type="molecule type" value="Genomic_DNA"/>
</dbReference>
<dbReference type="RefSeq" id="WP_009184490.1">
    <property type="nucleotide sequence ID" value="NZ_AMGM01000016.1"/>
</dbReference>